<name>A0ABT4KI79_9HYPH</name>
<dbReference type="EMBL" id="JAPVOI010000004">
    <property type="protein sequence ID" value="MCZ4091622.1"/>
    <property type="molecule type" value="Genomic_DNA"/>
</dbReference>
<accession>A0ABT4KI79</accession>
<dbReference type="Proteomes" id="UP001079430">
    <property type="component" value="Unassembled WGS sequence"/>
</dbReference>
<keyword evidence="3" id="KW-1185">Reference proteome</keyword>
<dbReference type="RefSeq" id="WP_269281716.1">
    <property type="nucleotide sequence ID" value="NZ_JAPVOI010000004.1"/>
</dbReference>
<evidence type="ECO:0000313" key="3">
    <source>
        <dbReference type="Proteomes" id="UP001079430"/>
    </source>
</evidence>
<comment type="caution">
    <text evidence="2">The sequence shown here is derived from an EMBL/GenBank/DDBJ whole genome shotgun (WGS) entry which is preliminary data.</text>
</comment>
<feature type="compositionally biased region" description="Basic and acidic residues" evidence="1">
    <location>
        <begin position="31"/>
        <end position="45"/>
    </location>
</feature>
<sequence>MQSFFKVLQQFLYVWMDVRLLRMRELYERPRRRVQEASPGTRDDLTLPADLSISEGNGENEVQ</sequence>
<evidence type="ECO:0000256" key="1">
    <source>
        <dbReference type="SAM" id="MobiDB-lite"/>
    </source>
</evidence>
<protein>
    <submittedName>
        <fullName evidence="2">Uncharacterized protein</fullName>
    </submittedName>
</protein>
<evidence type="ECO:0000313" key="2">
    <source>
        <dbReference type="EMBL" id="MCZ4091622.1"/>
    </source>
</evidence>
<feature type="region of interest" description="Disordered" evidence="1">
    <location>
        <begin position="31"/>
        <end position="63"/>
    </location>
</feature>
<gene>
    <name evidence="2" type="ORF">O3W52_16565</name>
</gene>
<proteinExistence type="predicted"/>
<reference evidence="2" key="1">
    <citation type="submission" date="2022-10" db="EMBL/GenBank/DDBJ databases">
        <title>Whole genome sequencing of three plant growth promoting bacteria isolated from Vachellia tortilis subsp. raddiana in Morocco.</title>
        <authorList>
            <person name="Hnini M."/>
            <person name="Zouagui R."/>
            <person name="Zouagui H."/>
            <person name="Chemao Elfihri M.-W."/>
            <person name="Ibrahimi A."/>
            <person name="Sbabou L."/>
            <person name="Aurag J."/>
        </authorList>
    </citation>
    <scope>NUCLEOTIDE SEQUENCE</scope>
    <source>
        <strain evidence="2">LMR678</strain>
    </source>
</reference>
<organism evidence="2 3">
    <name type="scientific">Sinorhizobium psoraleae</name>
    <dbReference type="NCBI Taxonomy" id="520838"/>
    <lineage>
        <taxon>Bacteria</taxon>
        <taxon>Pseudomonadati</taxon>
        <taxon>Pseudomonadota</taxon>
        <taxon>Alphaproteobacteria</taxon>
        <taxon>Hyphomicrobiales</taxon>
        <taxon>Rhizobiaceae</taxon>
        <taxon>Sinorhizobium/Ensifer group</taxon>
        <taxon>Sinorhizobium</taxon>
    </lineage>
</organism>